<organism evidence="3 4">
    <name type="scientific">Plasmodium falciparum Vietnam Oak-Knoll</name>
    <name type="common">FVO</name>
    <dbReference type="NCBI Taxonomy" id="1036723"/>
    <lineage>
        <taxon>Eukaryota</taxon>
        <taxon>Sar</taxon>
        <taxon>Alveolata</taxon>
        <taxon>Apicomplexa</taxon>
        <taxon>Aconoidasida</taxon>
        <taxon>Haemosporida</taxon>
        <taxon>Plasmodiidae</taxon>
        <taxon>Plasmodium</taxon>
        <taxon>Plasmodium (Laverania)</taxon>
    </lineage>
</organism>
<dbReference type="EMBL" id="KI925025">
    <property type="protein sequence ID" value="ETW20162.1"/>
    <property type="molecule type" value="Genomic_DNA"/>
</dbReference>
<feature type="region of interest" description="Disordered" evidence="1">
    <location>
        <begin position="221"/>
        <end position="265"/>
    </location>
</feature>
<sequence>MRKVSIKFINSRLYYSRRYLSRNQFYSFFSCNKNEQRPIKSKNDDFLIDESYNNVEFDEYISPSFSFDINIDDDKWKKKEEIEYNKFIEKTKKDSINPSTFFNTQKMTKHIKNTSGNSNYEKLQIHNKHIDNNISSNVVTSNNSTPHNVETFYEKENIYEDDINIFLKNSSDDITLQDGGIIKKLIYLDSNYKSLHYENKKIGAYLNSILDLLERGSTDTHKDGVVKTRRGNEENEENGKNEKNEKNEENGKNEQNEEDKVDKEYEADILYKDNKERTETPNERVGGGHIQYLQGHIFNNIYEDPFSLNNLKYQKLVTNFTKFAGYYTNTFFKLIVENIQSLTYNNLVFTLNLLDHLNMKNMMRDLSYEVIKMLNKKKKSDQEDILQNANINKKENKKINDIENNIKLCVHYINILNFHSLYFCEFYDYLIEYINNMKNDVLCFFTLQCFTHSLRTKHYLDKIYFLCLKKIHEFNYEELKCMIYCFHRFCKEYSKFYDLSIDIIKNKYIHLLNMNLNFVQLLLKITNAFNKNDKYVELKGLIAEKIIMRVGNIQREEKKKKGQYLNNSTNVNTSVDMWTNVERHKKKESSSRMCAPYDTTYLGANSCVSKVFMENSVHNTIYEDNIIKIIQCLKYLEYNKKNSEHVKTCVNKIYEMINENMECLEKLDIEDIVYSIVCFSTYNKRLILYNNFLDIIYEKSNELMNAKNICLWIYPILSLCKISWYHRNYIELLFGYIKDNYILNRLSVFQVLKLLSSIVKMNIYDEEVYKILIEKLYKEWDIIKKKLIDISTFLWCCAYINIIYKPLFDSAYNLIIDLINKDNVPIINNVMYKNCFVNITWSFIVANYHKTHTNFDQILNITFLKRNPNENEAFKRLHQISDSCFKEIPKTLINITCLDTLYAYCTHEKCKLLRNNFIIYKKEKDAVKMKNKIHDELINLLKNSFHISFDQYVEPYHNSPYIIDICLNQTSKIGVSIFGKEYLMRTLKKSSWDFMNTGIVTLQMRILHAHGWKIIPINAGEWLQLNFDQKKNLLSEYFKQYSIQI</sequence>
<dbReference type="Proteomes" id="UP000030690">
    <property type="component" value="Unassembled WGS sequence"/>
</dbReference>
<dbReference type="Pfam" id="PF08373">
    <property type="entry name" value="RAP"/>
    <property type="match status" value="1"/>
</dbReference>
<evidence type="ECO:0000313" key="3">
    <source>
        <dbReference type="EMBL" id="ETW20162.1"/>
    </source>
</evidence>
<protein>
    <recommendedName>
        <fullName evidence="2">RAP domain-containing protein</fullName>
    </recommendedName>
</protein>
<dbReference type="OrthoDB" id="360738at2759"/>
<gene>
    <name evidence="3" type="ORF">PFFVO_01064</name>
</gene>
<feature type="domain" description="RAP" evidence="2">
    <location>
        <begin position="973"/>
        <end position="1036"/>
    </location>
</feature>
<evidence type="ECO:0000259" key="2">
    <source>
        <dbReference type="PROSITE" id="PS51286"/>
    </source>
</evidence>
<reference evidence="3 4" key="1">
    <citation type="submission" date="2013-02" db="EMBL/GenBank/DDBJ databases">
        <title>The Genome Annotation of Plasmodium falciparum Vietnam Oak-Knoll (FVO).</title>
        <authorList>
            <consortium name="The Broad Institute Genome Sequencing Platform"/>
            <consortium name="The Broad Institute Genome Sequencing Center for Infectious Disease"/>
            <person name="Neafsey D."/>
            <person name="Hoffman S."/>
            <person name="Volkman S."/>
            <person name="Rosenthal P."/>
            <person name="Walker B."/>
            <person name="Young S.K."/>
            <person name="Zeng Q."/>
            <person name="Gargeya S."/>
            <person name="Fitzgerald M."/>
            <person name="Haas B."/>
            <person name="Abouelleil A."/>
            <person name="Allen A.W."/>
            <person name="Alvarado L."/>
            <person name="Arachchi H.M."/>
            <person name="Berlin A.M."/>
            <person name="Chapman S.B."/>
            <person name="Gainer-Dewar J."/>
            <person name="Goldberg J."/>
            <person name="Griggs A."/>
            <person name="Gujja S."/>
            <person name="Hansen M."/>
            <person name="Howarth C."/>
            <person name="Imamovic A."/>
            <person name="Ireland A."/>
            <person name="Larimer J."/>
            <person name="McCowan C."/>
            <person name="Murphy C."/>
            <person name="Pearson M."/>
            <person name="Poon T.W."/>
            <person name="Priest M."/>
            <person name="Roberts A."/>
            <person name="Saif S."/>
            <person name="Shea T."/>
            <person name="Sisk P."/>
            <person name="Sykes S."/>
            <person name="Wortman J."/>
            <person name="Nusbaum C."/>
            <person name="Birren B."/>
        </authorList>
    </citation>
    <scope>NUCLEOTIDE SEQUENCE [LARGE SCALE GENOMIC DNA]</scope>
    <source>
        <strain evidence="4">Vietnam Oak-Knoll (FVO)</strain>
    </source>
</reference>
<dbReference type="SMART" id="SM00952">
    <property type="entry name" value="RAP"/>
    <property type="match status" value="1"/>
</dbReference>
<accession>A0A024VC62</accession>
<evidence type="ECO:0000313" key="4">
    <source>
        <dbReference type="Proteomes" id="UP000030690"/>
    </source>
</evidence>
<dbReference type="AlphaFoldDB" id="A0A024VC62"/>
<dbReference type="InterPro" id="IPR013584">
    <property type="entry name" value="RAP"/>
</dbReference>
<reference evidence="3 4" key="2">
    <citation type="submission" date="2013-02" db="EMBL/GenBank/DDBJ databases">
        <title>The Genome Sequence of Plasmodium falciparum Vietnam Oak-Knoll (FVO).</title>
        <authorList>
            <consortium name="The Broad Institute Genome Sequencing Platform"/>
            <consortium name="The Broad Institute Genome Sequencing Center for Infectious Disease"/>
            <person name="Neafsey D."/>
            <person name="Cheeseman I."/>
            <person name="Volkman S."/>
            <person name="Adams J."/>
            <person name="Walker B."/>
            <person name="Young S.K."/>
            <person name="Zeng Q."/>
            <person name="Gargeya S."/>
            <person name="Fitzgerald M."/>
            <person name="Haas B."/>
            <person name="Abouelleil A."/>
            <person name="Alvarado L."/>
            <person name="Arachchi H.M."/>
            <person name="Berlin A.M."/>
            <person name="Chapman S.B."/>
            <person name="Dewar J."/>
            <person name="Goldberg J."/>
            <person name="Griggs A."/>
            <person name="Gujja S."/>
            <person name="Hansen M."/>
            <person name="Howarth C."/>
            <person name="Imamovic A."/>
            <person name="Larimer J."/>
            <person name="McCowan C."/>
            <person name="Murphy C."/>
            <person name="Neiman D."/>
            <person name="Pearson M."/>
            <person name="Priest M."/>
            <person name="Roberts A."/>
            <person name="Saif S."/>
            <person name="Shea T."/>
            <person name="Sisk P."/>
            <person name="Sykes S."/>
            <person name="Wortman J."/>
            <person name="Nusbaum C."/>
            <person name="Birren B."/>
        </authorList>
    </citation>
    <scope>NUCLEOTIDE SEQUENCE [LARGE SCALE GENOMIC DNA]</scope>
    <source>
        <strain evidence="4">Vietnam Oak-Knoll (FVO)</strain>
    </source>
</reference>
<proteinExistence type="predicted"/>
<name>A0A024VC62_PLAFA</name>
<dbReference type="PROSITE" id="PS51286">
    <property type="entry name" value="RAP"/>
    <property type="match status" value="1"/>
</dbReference>
<evidence type="ECO:0000256" key="1">
    <source>
        <dbReference type="SAM" id="MobiDB-lite"/>
    </source>
</evidence>